<accession>A0A1Y2I1X1</accession>
<sequence length="406" mass="45981">MSPRHRILRDIPFVLPFADRVHLFRTFIQLDKDALGYGAERDIILTERQRLTVRRDHVFEDGFKQLSKLGGTLLRSRLAISFISELGLDEAGVDGGGVWKEFFSLLSKEAFHPDSGLFLTTDHDHALYPNPAATSPLDLRKFEFVGRVVGKALYDGLLVGAAFAPFFINHWLQRSNLFDDLPSLDPELYKHLVYLKNMPAGEVEELGVTFTVDVKDRGQTRTLELMRGGAHTPVTSANRIKYTYLVANFKLNHLIQRQCRAFLSGLSDLIRPEWLQLFNQTELLHLVSGSDEPIDIADMRAHTIYGGEYSAGHRVIRNFWQVAEELGTEDRRLLLRFITSSTRAPLLGFKELVPALCIRPGGDDQEWLPTASTCVNLLKLPVYRDLGTLREKLLYSIRSGVGFELS</sequence>
<evidence type="ECO:0000313" key="7">
    <source>
        <dbReference type="EMBL" id="ORZ40850.1"/>
    </source>
</evidence>
<dbReference type="PANTHER" id="PTHR45700">
    <property type="entry name" value="UBIQUITIN-PROTEIN LIGASE E3C"/>
    <property type="match status" value="1"/>
</dbReference>
<dbReference type="CDD" id="cd00078">
    <property type="entry name" value="HECTc"/>
    <property type="match status" value="1"/>
</dbReference>
<dbReference type="FunFam" id="3.30.2160.10:FF:000002">
    <property type="entry name" value="Putative Ubiquitin-protein ligase E3C"/>
    <property type="match status" value="1"/>
</dbReference>
<dbReference type="EC" id="2.3.2.26" evidence="2"/>
<dbReference type="Gene3D" id="3.30.2160.10">
    <property type="entry name" value="Hect, E3 ligase catalytic domain"/>
    <property type="match status" value="1"/>
</dbReference>
<keyword evidence="3" id="KW-0808">Transferase</keyword>
<dbReference type="AlphaFoldDB" id="A0A1Y2I1X1"/>
<evidence type="ECO:0000256" key="4">
    <source>
        <dbReference type="ARBA" id="ARBA00022786"/>
    </source>
</evidence>
<dbReference type="SMART" id="SM00119">
    <property type="entry name" value="HECTc"/>
    <property type="match status" value="1"/>
</dbReference>
<feature type="domain" description="HECT" evidence="6">
    <location>
        <begin position="70"/>
        <end position="406"/>
    </location>
</feature>
<keyword evidence="4 5" id="KW-0833">Ubl conjugation pathway</keyword>
<dbReference type="SUPFAM" id="SSF56204">
    <property type="entry name" value="Hect, E3 ligase catalytic domain"/>
    <property type="match status" value="1"/>
</dbReference>
<dbReference type="STRING" id="765915.A0A1Y2I1X1"/>
<name>A0A1Y2I1X1_9FUNG</name>
<dbReference type="InterPro" id="IPR000569">
    <property type="entry name" value="HECT_dom"/>
</dbReference>
<comment type="catalytic activity">
    <reaction evidence="1">
        <text>S-ubiquitinyl-[E2 ubiquitin-conjugating enzyme]-L-cysteine + [acceptor protein]-L-lysine = [E2 ubiquitin-conjugating enzyme]-L-cysteine + N(6)-ubiquitinyl-[acceptor protein]-L-lysine.</text>
        <dbReference type="EC" id="2.3.2.26"/>
    </reaction>
</comment>
<dbReference type="InterPro" id="IPR035983">
    <property type="entry name" value="Hect_E3_ubiquitin_ligase"/>
</dbReference>
<dbReference type="GO" id="GO:0000209">
    <property type="term" value="P:protein polyubiquitination"/>
    <property type="evidence" value="ECO:0007669"/>
    <property type="project" value="InterPro"/>
</dbReference>
<dbReference type="PROSITE" id="PS50237">
    <property type="entry name" value="HECT"/>
    <property type="match status" value="1"/>
</dbReference>
<gene>
    <name evidence="7" type="ORF">BCR44DRAFT_117383</name>
</gene>
<evidence type="ECO:0000256" key="3">
    <source>
        <dbReference type="ARBA" id="ARBA00022679"/>
    </source>
</evidence>
<dbReference type="Gene3D" id="3.30.2410.10">
    <property type="entry name" value="Hect, E3 ligase catalytic domain"/>
    <property type="match status" value="1"/>
</dbReference>
<evidence type="ECO:0000313" key="8">
    <source>
        <dbReference type="Proteomes" id="UP000193411"/>
    </source>
</evidence>
<dbReference type="Pfam" id="PF00632">
    <property type="entry name" value="HECT"/>
    <property type="match status" value="1"/>
</dbReference>
<reference evidence="7 8" key="1">
    <citation type="submission" date="2016-07" db="EMBL/GenBank/DDBJ databases">
        <title>Pervasive Adenine N6-methylation of Active Genes in Fungi.</title>
        <authorList>
            <consortium name="DOE Joint Genome Institute"/>
            <person name="Mondo S.J."/>
            <person name="Dannebaum R.O."/>
            <person name="Kuo R.C."/>
            <person name="Labutti K."/>
            <person name="Haridas S."/>
            <person name="Kuo A."/>
            <person name="Salamov A."/>
            <person name="Ahrendt S.R."/>
            <person name="Lipzen A."/>
            <person name="Sullivan W."/>
            <person name="Andreopoulos W.B."/>
            <person name="Clum A."/>
            <person name="Lindquist E."/>
            <person name="Daum C."/>
            <person name="Ramamoorthy G.K."/>
            <person name="Gryganskyi A."/>
            <person name="Culley D."/>
            <person name="Magnuson J.K."/>
            <person name="James T.Y."/>
            <person name="O'Malley M.A."/>
            <person name="Stajich J.E."/>
            <person name="Spatafora J.W."/>
            <person name="Visel A."/>
            <person name="Grigoriev I.V."/>
        </authorList>
    </citation>
    <scope>NUCLEOTIDE SEQUENCE [LARGE SCALE GENOMIC DNA]</scope>
    <source>
        <strain evidence="7 8">PL171</strain>
    </source>
</reference>
<evidence type="ECO:0000256" key="5">
    <source>
        <dbReference type="PROSITE-ProRule" id="PRU00104"/>
    </source>
</evidence>
<evidence type="ECO:0000256" key="1">
    <source>
        <dbReference type="ARBA" id="ARBA00000885"/>
    </source>
</evidence>
<dbReference type="OrthoDB" id="8068875at2759"/>
<organism evidence="7 8">
    <name type="scientific">Catenaria anguillulae PL171</name>
    <dbReference type="NCBI Taxonomy" id="765915"/>
    <lineage>
        <taxon>Eukaryota</taxon>
        <taxon>Fungi</taxon>
        <taxon>Fungi incertae sedis</taxon>
        <taxon>Blastocladiomycota</taxon>
        <taxon>Blastocladiomycetes</taxon>
        <taxon>Blastocladiales</taxon>
        <taxon>Catenariaceae</taxon>
        <taxon>Catenaria</taxon>
    </lineage>
</organism>
<dbReference type="PANTHER" id="PTHR45700:SF2">
    <property type="entry name" value="UBIQUITIN-PROTEIN LIGASE E3C"/>
    <property type="match status" value="1"/>
</dbReference>
<keyword evidence="8" id="KW-1185">Reference proteome</keyword>
<evidence type="ECO:0000259" key="6">
    <source>
        <dbReference type="PROSITE" id="PS50237"/>
    </source>
</evidence>
<dbReference type="GO" id="GO:0061630">
    <property type="term" value="F:ubiquitin protein ligase activity"/>
    <property type="evidence" value="ECO:0007669"/>
    <property type="project" value="UniProtKB-EC"/>
</dbReference>
<proteinExistence type="predicted"/>
<evidence type="ECO:0000256" key="2">
    <source>
        <dbReference type="ARBA" id="ARBA00012485"/>
    </source>
</evidence>
<dbReference type="Proteomes" id="UP000193411">
    <property type="component" value="Unassembled WGS sequence"/>
</dbReference>
<dbReference type="Gene3D" id="3.90.1750.10">
    <property type="entry name" value="Hect, E3 ligase catalytic domains"/>
    <property type="match status" value="1"/>
</dbReference>
<dbReference type="FunFam" id="3.30.2410.10:FF:000011">
    <property type="entry name" value="Putative Ubiquitin-protein ligase E3C"/>
    <property type="match status" value="1"/>
</dbReference>
<protein>
    <recommendedName>
        <fullName evidence="2">HECT-type E3 ubiquitin transferase</fullName>
        <ecNumber evidence="2">2.3.2.26</ecNumber>
    </recommendedName>
</protein>
<dbReference type="InterPro" id="IPR044611">
    <property type="entry name" value="E3A/B/C-like"/>
</dbReference>
<dbReference type="GO" id="GO:0006511">
    <property type="term" value="P:ubiquitin-dependent protein catabolic process"/>
    <property type="evidence" value="ECO:0007669"/>
    <property type="project" value="TreeGrafter"/>
</dbReference>
<comment type="caution">
    <text evidence="7">The sequence shown here is derived from an EMBL/GenBank/DDBJ whole genome shotgun (WGS) entry which is preliminary data.</text>
</comment>
<feature type="active site" description="Glycyl thioester intermediate" evidence="5">
    <location>
        <position position="374"/>
    </location>
</feature>
<dbReference type="EMBL" id="MCFL01000002">
    <property type="protein sequence ID" value="ORZ40850.1"/>
    <property type="molecule type" value="Genomic_DNA"/>
</dbReference>